<keyword evidence="1" id="KW-0378">Hydrolase</keyword>
<dbReference type="Gene3D" id="2.120.10.30">
    <property type="entry name" value="TolB, C-terminal domain"/>
    <property type="match status" value="2"/>
</dbReference>
<dbReference type="InterPro" id="IPR001375">
    <property type="entry name" value="Peptidase_S9_cat"/>
</dbReference>
<evidence type="ECO:0000313" key="5">
    <source>
        <dbReference type="EMBL" id="OYX03220.1"/>
    </source>
</evidence>
<accession>A0A258D5J5</accession>
<protein>
    <submittedName>
        <fullName evidence="5">S9 family peptidase</fullName>
    </submittedName>
</protein>
<dbReference type="GO" id="GO:0004252">
    <property type="term" value="F:serine-type endopeptidase activity"/>
    <property type="evidence" value="ECO:0007669"/>
    <property type="project" value="InterPro"/>
</dbReference>
<dbReference type="SUPFAM" id="SSF53474">
    <property type="entry name" value="alpha/beta-Hydrolases"/>
    <property type="match status" value="1"/>
</dbReference>
<proteinExistence type="predicted"/>
<dbReference type="SUPFAM" id="SSF82171">
    <property type="entry name" value="DPP6 N-terminal domain-like"/>
    <property type="match status" value="1"/>
</dbReference>
<evidence type="ECO:0000259" key="3">
    <source>
        <dbReference type="Pfam" id="PF00326"/>
    </source>
</evidence>
<dbReference type="Proteomes" id="UP000215616">
    <property type="component" value="Unassembled WGS sequence"/>
</dbReference>
<sequence length="650" mass="70616">MTRSKARLSACLVSSIVLALAVAPAAVSAPASGVSAVRSATYSAAQFFETIDYRLAGGSGLAFSHDGRFVLTTSDRSGVYNAYAVPVQGGEPIALTTSTTNTTQALSWFPKDGRILVISDRGGDERARLYVRELDGRLRDLTPEGRITSDLMGWSGDRSTMWIASTAPDRRAPDIFAVDPATYESRLLFQNPGMLIEAISPDGRWVALRRQSGSADSDVYLADLSDGGKPRLITPHEGMVRHQVYDFTPDSSALIFGSDAEGEFGRTYRYTLASGAVAEDLKGDWDVTAAQFSPSGRYRVSAFNAEARTEMSVTDMKTGAPIVLKDIPIGDIGAVRFREDEKQVAFTVSSSTSPADVFVADLKTGKTRRLTRALNPAMKESDLVEAVVIRYQGEAGVTIPANLYRPKGATASAPVPGVVMVHGGPGGQARRDYSAIIQHLVNHGYAVLAVNNRGSSGYGKTFFRMDNRAHGEADLRDVIAGGQWLRDQDWIADDRVAVMGGSYGGYLALAALTFHPQSFEAAIDIFGVTNWTRTLNEAARLPESRRTALYDEMGDPATDAERHRRISPLFHASNIVKPLLVMQGANDPRVLKIESDELVAAVKANGTPVEYVVLPDEGHGFRKRENRIKAQEAYLKFLDRYVRSPTAHKR</sequence>
<dbReference type="InterPro" id="IPR029058">
    <property type="entry name" value="AB_hydrolase_fold"/>
</dbReference>
<dbReference type="AlphaFoldDB" id="A0A258D5J5"/>
<feature type="chain" id="PRO_5012920527" evidence="2">
    <location>
        <begin position="20"/>
        <end position="650"/>
    </location>
</feature>
<dbReference type="Pfam" id="PF00326">
    <property type="entry name" value="Peptidase_S9"/>
    <property type="match status" value="1"/>
</dbReference>
<evidence type="ECO:0000256" key="1">
    <source>
        <dbReference type="ARBA" id="ARBA00022801"/>
    </source>
</evidence>
<dbReference type="InterPro" id="IPR023302">
    <property type="entry name" value="Pept_S9A_N"/>
</dbReference>
<dbReference type="Gene3D" id="3.40.50.1820">
    <property type="entry name" value="alpha/beta hydrolase"/>
    <property type="match status" value="1"/>
</dbReference>
<feature type="domain" description="Peptidase S9 prolyl oligopeptidase catalytic" evidence="3">
    <location>
        <begin position="433"/>
        <end position="642"/>
    </location>
</feature>
<reference evidence="5 6" key="1">
    <citation type="submission" date="2017-03" db="EMBL/GenBank/DDBJ databases">
        <title>Lifting the veil on microbial sulfur biogeochemistry in mining wastewaters.</title>
        <authorList>
            <person name="Kantor R.S."/>
            <person name="Colenbrander Nelson T."/>
            <person name="Marshall S."/>
            <person name="Bennett D."/>
            <person name="Apte S."/>
            <person name="Camacho D."/>
            <person name="Thomas B.C."/>
            <person name="Warren L.A."/>
            <person name="Banfield J.F."/>
        </authorList>
    </citation>
    <scope>NUCLEOTIDE SEQUENCE [LARGE SCALE GENOMIC DNA]</scope>
    <source>
        <strain evidence="5">32-67-7</strain>
    </source>
</reference>
<dbReference type="InterPro" id="IPR011042">
    <property type="entry name" value="6-blade_b-propeller_TolB-like"/>
</dbReference>
<gene>
    <name evidence="5" type="ORF">B7Z12_10535</name>
</gene>
<feature type="signal peptide" evidence="2">
    <location>
        <begin position="1"/>
        <end position="19"/>
    </location>
</feature>
<name>A0A258D5J5_CAUVI</name>
<keyword evidence="2" id="KW-0732">Signal</keyword>
<feature type="domain" description="Peptidase S9A N-terminal" evidence="4">
    <location>
        <begin position="106"/>
        <end position="370"/>
    </location>
</feature>
<dbReference type="Pfam" id="PF02897">
    <property type="entry name" value="Peptidase_S9_N"/>
    <property type="match status" value="1"/>
</dbReference>
<dbReference type="PANTHER" id="PTHR42776">
    <property type="entry name" value="SERINE PEPTIDASE S9 FAMILY MEMBER"/>
    <property type="match status" value="1"/>
</dbReference>
<dbReference type="GO" id="GO:0006508">
    <property type="term" value="P:proteolysis"/>
    <property type="evidence" value="ECO:0007669"/>
    <property type="project" value="InterPro"/>
</dbReference>
<organism evidence="5 6">
    <name type="scientific">Caulobacter vibrioides</name>
    <name type="common">Caulobacter crescentus</name>
    <dbReference type="NCBI Taxonomy" id="155892"/>
    <lineage>
        <taxon>Bacteria</taxon>
        <taxon>Pseudomonadati</taxon>
        <taxon>Pseudomonadota</taxon>
        <taxon>Alphaproteobacteria</taxon>
        <taxon>Caulobacterales</taxon>
        <taxon>Caulobacteraceae</taxon>
        <taxon>Caulobacter</taxon>
    </lineage>
</organism>
<evidence type="ECO:0000313" key="6">
    <source>
        <dbReference type="Proteomes" id="UP000215616"/>
    </source>
</evidence>
<dbReference type="PANTHER" id="PTHR42776:SF27">
    <property type="entry name" value="DIPEPTIDYL PEPTIDASE FAMILY MEMBER 6"/>
    <property type="match status" value="1"/>
</dbReference>
<evidence type="ECO:0000259" key="4">
    <source>
        <dbReference type="Pfam" id="PF02897"/>
    </source>
</evidence>
<comment type="caution">
    <text evidence="5">The sequence shown here is derived from an EMBL/GenBank/DDBJ whole genome shotgun (WGS) entry which is preliminary data.</text>
</comment>
<dbReference type="EMBL" id="NCDQ01000152">
    <property type="protein sequence ID" value="OYX03220.1"/>
    <property type="molecule type" value="Genomic_DNA"/>
</dbReference>
<evidence type="ECO:0000256" key="2">
    <source>
        <dbReference type="SAM" id="SignalP"/>
    </source>
</evidence>